<organism evidence="7 8">
    <name type="scientific">Nicoliella spurrieriana</name>
    <dbReference type="NCBI Taxonomy" id="2925830"/>
    <lineage>
        <taxon>Bacteria</taxon>
        <taxon>Bacillati</taxon>
        <taxon>Bacillota</taxon>
        <taxon>Bacilli</taxon>
        <taxon>Lactobacillales</taxon>
        <taxon>Lactobacillaceae</taxon>
        <taxon>Nicoliella</taxon>
    </lineage>
</organism>
<dbReference type="Proteomes" id="UP000831181">
    <property type="component" value="Plasmid p1unnamed"/>
</dbReference>
<name>A0A976RQJ9_9LACO</name>
<dbReference type="RefSeq" id="WP_260115838.1">
    <property type="nucleotide sequence ID" value="NZ_CP093360.1"/>
</dbReference>
<keyword evidence="2" id="KW-0805">Transcription regulation</keyword>
<dbReference type="PANTHER" id="PTHR30204:SF69">
    <property type="entry name" value="MERR-FAMILY TRANSCRIPTIONAL REGULATOR"/>
    <property type="match status" value="1"/>
</dbReference>
<dbReference type="CDD" id="cd01109">
    <property type="entry name" value="HTH_YyaN"/>
    <property type="match status" value="1"/>
</dbReference>
<dbReference type="AlphaFoldDB" id="A0A976RQJ9"/>
<dbReference type="SMART" id="SM00422">
    <property type="entry name" value="HTH_MERR"/>
    <property type="match status" value="1"/>
</dbReference>
<evidence type="ECO:0000256" key="5">
    <source>
        <dbReference type="SAM" id="Coils"/>
    </source>
</evidence>
<evidence type="ECO:0000256" key="1">
    <source>
        <dbReference type="ARBA" id="ARBA00022491"/>
    </source>
</evidence>
<feature type="domain" description="HTH merR-type" evidence="6">
    <location>
        <begin position="1"/>
        <end position="70"/>
    </location>
</feature>
<dbReference type="GO" id="GO:0003677">
    <property type="term" value="F:DNA binding"/>
    <property type="evidence" value="ECO:0007669"/>
    <property type="project" value="UniProtKB-KW"/>
</dbReference>
<evidence type="ECO:0000256" key="3">
    <source>
        <dbReference type="ARBA" id="ARBA00023125"/>
    </source>
</evidence>
<dbReference type="KEGG" id="lbe:MOO44_01540"/>
<dbReference type="PANTHER" id="PTHR30204">
    <property type="entry name" value="REDOX-CYCLING DRUG-SENSING TRANSCRIPTIONAL ACTIVATOR SOXR"/>
    <property type="match status" value="1"/>
</dbReference>
<dbReference type="InterPro" id="IPR009061">
    <property type="entry name" value="DNA-bd_dom_put_sf"/>
</dbReference>
<keyword evidence="8" id="KW-1185">Reference proteome</keyword>
<keyword evidence="4" id="KW-0804">Transcription</keyword>
<keyword evidence="3" id="KW-0238">DNA-binding</keyword>
<dbReference type="Gene3D" id="1.10.1660.10">
    <property type="match status" value="1"/>
</dbReference>
<reference evidence="7" key="1">
    <citation type="journal article" date="2022" name="Int. J. Syst. Evol. Microbiol.">
        <title>Apilactobacillus apisilvae sp. nov., Nicolia spurrieriana gen. nov. sp. nov., Bombilactobacillus folatiphilus sp. nov. and Bombilactobacillus thymidiniphilus sp. nov., four new lactic acid bacterial isolates from stingless bees Tetragonula carbonaria and Austroplebeia australis.</title>
        <authorList>
            <person name="Oliphant S.A."/>
            <person name="Watson-Haigh N.S."/>
            <person name="Sumby K.M."/>
            <person name="Gardner J."/>
            <person name="Groom S."/>
            <person name="Jiranek V."/>
        </authorList>
    </citation>
    <scope>NUCLEOTIDE SEQUENCE</scope>
    <source>
        <strain evidence="7">SGEP1_A5</strain>
    </source>
</reference>
<dbReference type="PROSITE" id="PS50937">
    <property type="entry name" value="HTH_MERR_2"/>
    <property type="match status" value="1"/>
</dbReference>
<evidence type="ECO:0000313" key="8">
    <source>
        <dbReference type="Proteomes" id="UP000831181"/>
    </source>
</evidence>
<dbReference type="SUPFAM" id="SSF46955">
    <property type="entry name" value="Putative DNA-binding domain"/>
    <property type="match status" value="1"/>
</dbReference>
<dbReference type="Pfam" id="PF13411">
    <property type="entry name" value="MerR_1"/>
    <property type="match status" value="1"/>
</dbReference>
<evidence type="ECO:0000256" key="2">
    <source>
        <dbReference type="ARBA" id="ARBA00023015"/>
    </source>
</evidence>
<keyword evidence="1" id="KW-0678">Repressor</keyword>
<evidence type="ECO:0000313" key="7">
    <source>
        <dbReference type="EMBL" id="UQS86030.1"/>
    </source>
</evidence>
<keyword evidence="5" id="KW-0175">Coiled coil</keyword>
<keyword evidence="7" id="KW-0614">Plasmid</keyword>
<gene>
    <name evidence="7" type="ORF">MOO44_01540</name>
</gene>
<evidence type="ECO:0000259" key="6">
    <source>
        <dbReference type="PROSITE" id="PS50937"/>
    </source>
</evidence>
<dbReference type="GO" id="GO:0003700">
    <property type="term" value="F:DNA-binding transcription factor activity"/>
    <property type="evidence" value="ECO:0007669"/>
    <property type="project" value="InterPro"/>
</dbReference>
<accession>A0A976RQJ9</accession>
<feature type="coiled-coil region" evidence="5">
    <location>
        <begin position="89"/>
        <end position="116"/>
    </location>
</feature>
<dbReference type="InterPro" id="IPR047057">
    <property type="entry name" value="MerR_fam"/>
</dbReference>
<sequence length="131" mass="15444">MLTVKKVAQKLNLTEYTVRYYTNLGLVPTVKRNSQNERIFDHDALEWLRGCKMLRSTGMSIKQIKQYVDLCKMGTDSINERFQMIKDERDLAIQRVTEAQRNLQFLNEKVNIYKQAIDNHDDVDPLNPNEH</sequence>
<evidence type="ECO:0000256" key="4">
    <source>
        <dbReference type="ARBA" id="ARBA00023163"/>
    </source>
</evidence>
<dbReference type="InterPro" id="IPR000551">
    <property type="entry name" value="MerR-type_HTH_dom"/>
</dbReference>
<protein>
    <submittedName>
        <fullName evidence="7">MerR family transcriptional regulator</fullName>
    </submittedName>
</protein>
<dbReference type="EMBL" id="CP093360">
    <property type="protein sequence ID" value="UQS86030.1"/>
    <property type="molecule type" value="Genomic_DNA"/>
</dbReference>
<proteinExistence type="predicted"/>
<geneLocation type="plasmid" evidence="7 8">
    <name>p1unnamed</name>
</geneLocation>